<organism evidence="5 6">
    <name type="scientific">Nocardiopsis endophytica</name>
    <dbReference type="NCBI Taxonomy" id="3018445"/>
    <lineage>
        <taxon>Bacteria</taxon>
        <taxon>Bacillati</taxon>
        <taxon>Actinomycetota</taxon>
        <taxon>Actinomycetes</taxon>
        <taxon>Streptosporangiales</taxon>
        <taxon>Nocardiopsidaceae</taxon>
        <taxon>Nocardiopsis</taxon>
    </lineage>
</organism>
<comment type="caution">
    <text evidence="5">The sequence shown here is derived from an EMBL/GenBank/DDBJ whole genome shotgun (WGS) entry which is preliminary data.</text>
</comment>
<dbReference type="Gene3D" id="3.90.180.10">
    <property type="entry name" value="Medium-chain alcohol dehydrogenases, catalytic domain"/>
    <property type="match status" value="1"/>
</dbReference>
<evidence type="ECO:0000256" key="1">
    <source>
        <dbReference type="ARBA" id="ARBA00022857"/>
    </source>
</evidence>
<feature type="region of interest" description="Disordered" evidence="3">
    <location>
        <begin position="87"/>
        <end position="106"/>
    </location>
</feature>
<dbReference type="EMBL" id="JAQFWQ010000011">
    <property type="protein sequence ID" value="MDA2810168.1"/>
    <property type="molecule type" value="Genomic_DNA"/>
</dbReference>
<dbReference type="RefSeq" id="WP_270684156.1">
    <property type="nucleotide sequence ID" value="NZ_JAQFWQ010000011.1"/>
</dbReference>
<dbReference type="SUPFAM" id="SSF51735">
    <property type="entry name" value="NAD(P)-binding Rossmann-fold domains"/>
    <property type="match status" value="1"/>
</dbReference>
<accession>A0ABT4TZN8</accession>
<reference evidence="5 6" key="1">
    <citation type="submission" date="2023-01" db="EMBL/GenBank/DDBJ databases">
        <title>Draft genome sequence of Nocardiopsis sp. RSe5-2 isolated from halophytes.</title>
        <authorList>
            <person name="Duangmal K."/>
            <person name="Chantavorakit T."/>
        </authorList>
    </citation>
    <scope>NUCLEOTIDE SEQUENCE [LARGE SCALE GENOMIC DNA]</scope>
    <source>
        <strain evidence="5 6">RSe5-2</strain>
    </source>
</reference>
<dbReference type="Proteomes" id="UP001527866">
    <property type="component" value="Unassembled WGS sequence"/>
</dbReference>
<protein>
    <submittedName>
        <fullName evidence="5">Zinc-binding dehydrogenase</fullName>
    </submittedName>
</protein>
<keyword evidence="6" id="KW-1185">Reference proteome</keyword>
<proteinExistence type="predicted"/>
<dbReference type="InterPro" id="IPR020843">
    <property type="entry name" value="ER"/>
</dbReference>
<dbReference type="Gene3D" id="3.40.50.720">
    <property type="entry name" value="NAD(P)-binding Rossmann-like Domain"/>
    <property type="match status" value="1"/>
</dbReference>
<dbReference type="Pfam" id="PF08240">
    <property type="entry name" value="ADH_N"/>
    <property type="match status" value="1"/>
</dbReference>
<sequence>MRAVRVERFGGPEVLVPAEVPAPRAGAGEVVVGVEAADVIFLDTQLRSGWGQEYFALEPPYIAGGGVVGTVASVGEGVDPALVGRRVLSSTGERSPETGRTTAPQGGYAEFATAPAASVTEVPDGVDGEQALALLSDGITAQLIADTVAFKRGETVVVAAAAGGLGSILVQLAHAAGARVIGAARGERKLAWAAEQGAEHTVDYSEDGWTDRILELTGGAGADVVLDGAGAALGTAAFSLTKDGGRFVGYGASGGDFAEIDRDRAEERGIRALSLLELPALDSAKDRHFLQRLLDKVKQGEISLKIGQAFPLEKAADAHRALAERATLGKTLLRVADGS</sequence>
<evidence type="ECO:0000313" key="5">
    <source>
        <dbReference type="EMBL" id="MDA2810168.1"/>
    </source>
</evidence>
<feature type="compositionally biased region" description="Polar residues" evidence="3">
    <location>
        <begin position="88"/>
        <end position="104"/>
    </location>
</feature>
<dbReference type="Pfam" id="PF00107">
    <property type="entry name" value="ADH_zinc_N"/>
    <property type="match status" value="1"/>
</dbReference>
<feature type="domain" description="Enoyl reductase (ER)" evidence="4">
    <location>
        <begin position="10"/>
        <end position="333"/>
    </location>
</feature>
<dbReference type="PANTHER" id="PTHR48106:SF13">
    <property type="entry name" value="QUINONE OXIDOREDUCTASE-RELATED"/>
    <property type="match status" value="1"/>
</dbReference>
<evidence type="ECO:0000259" key="4">
    <source>
        <dbReference type="SMART" id="SM00829"/>
    </source>
</evidence>
<dbReference type="SUPFAM" id="SSF50129">
    <property type="entry name" value="GroES-like"/>
    <property type="match status" value="1"/>
</dbReference>
<dbReference type="InterPro" id="IPR013149">
    <property type="entry name" value="ADH-like_C"/>
</dbReference>
<gene>
    <name evidence="5" type="ORF">O4J56_05915</name>
</gene>
<keyword evidence="1" id="KW-0521">NADP</keyword>
<keyword evidence="2" id="KW-0560">Oxidoreductase</keyword>
<dbReference type="InterPro" id="IPR036291">
    <property type="entry name" value="NAD(P)-bd_dom_sf"/>
</dbReference>
<evidence type="ECO:0000256" key="3">
    <source>
        <dbReference type="SAM" id="MobiDB-lite"/>
    </source>
</evidence>
<dbReference type="InterPro" id="IPR013154">
    <property type="entry name" value="ADH-like_N"/>
</dbReference>
<name>A0ABT4TZN8_9ACTN</name>
<dbReference type="SMART" id="SM00829">
    <property type="entry name" value="PKS_ER"/>
    <property type="match status" value="1"/>
</dbReference>
<dbReference type="InterPro" id="IPR011032">
    <property type="entry name" value="GroES-like_sf"/>
</dbReference>
<dbReference type="PANTHER" id="PTHR48106">
    <property type="entry name" value="QUINONE OXIDOREDUCTASE PIG3-RELATED"/>
    <property type="match status" value="1"/>
</dbReference>
<evidence type="ECO:0000256" key="2">
    <source>
        <dbReference type="ARBA" id="ARBA00023002"/>
    </source>
</evidence>
<evidence type="ECO:0000313" key="6">
    <source>
        <dbReference type="Proteomes" id="UP001527866"/>
    </source>
</evidence>